<dbReference type="SUPFAM" id="SSF55729">
    <property type="entry name" value="Acyl-CoA N-acyltransferases (Nat)"/>
    <property type="match status" value="1"/>
</dbReference>
<dbReference type="RefSeq" id="WP_272987955.1">
    <property type="nucleotide sequence ID" value="NZ_CAJWRG010000035.1"/>
</dbReference>
<dbReference type="InterPro" id="IPR050832">
    <property type="entry name" value="Bact_Acetyltransf"/>
</dbReference>
<dbReference type="InterPro" id="IPR016181">
    <property type="entry name" value="Acyl_CoA_acyltransferase"/>
</dbReference>
<keyword evidence="2" id="KW-0012">Acyltransferase</keyword>
<gene>
    <name evidence="4" type="ORF">DCG58_07565</name>
</gene>
<dbReference type="Pfam" id="PF13673">
    <property type="entry name" value="Acetyltransf_10"/>
    <property type="match status" value="1"/>
</dbReference>
<organism evidence="4 5">
    <name type="scientific">Hyphomonas adhaerens</name>
    <dbReference type="NCBI Taxonomy" id="81029"/>
    <lineage>
        <taxon>Bacteria</taxon>
        <taxon>Pseudomonadati</taxon>
        <taxon>Pseudomonadota</taxon>
        <taxon>Alphaproteobacteria</taxon>
        <taxon>Hyphomonadales</taxon>
        <taxon>Hyphomonadaceae</taxon>
        <taxon>Hyphomonas</taxon>
    </lineage>
</organism>
<dbReference type="PANTHER" id="PTHR43877">
    <property type="entry name" value="AMINOALKYLPHOSPHONATE N-ACETYLTRANSFERASE-RELATED-RELATED"/>
    <property type="match status" value="1"/>
</dbReference>
<keyword evidence="1 4" id="KW-0808">Transferase</keyword>
<accession>A0A3B9GX40</accession>
<dbReference type="Gene3D" id="3.40.630.30">
    <property type="match status" value="1"/>
</dbReference>
<reference evidence="4 5" key="1">
    <citation type="journal article" date="2018" name="Nat. Biotechnol.">
        <title>A standardized bacterial taxonomy based on genome phylogeny substantially revises the tree of life.</title>
        <authorList>
            <person name="Parks D.H."/>
            <person name="Chuvochina M."/>
            <person name="Waite D.W."/>
            <person name="Rinke C."/>
            <person name="Skarshewski A."/>
            <person name="Chaumeil P.A."/>
            <person name="Hugenholtz P."/>
        </authorList>
    </citation>
    <scope>NUCLEOTIDE SEQUENCE [LARGE SCALE GENOMIC DNA]</scope>
    <source>
        <strain evidence="4">UBA8733</strain>
    </source>
</reference>
<sequence length="154" mass="17212">MNITVRNARAKDAPAALETLRRSITELCLPDHGNDPEALKDWLANKTEPQWQQWIEMTDISLVVAELDNAVRGVGLIAHSGEIRLNYVHPDARLKGISRALLSSMEGKAHQLGLARCFLESTRTALRFYRANGYLPVRDAENEFLLEKTLGSST</sequence>
<evidence type="ECO:0000259" key="3">
    <source>
        <dbReference type="PROSITE" id="PS51186"/>
    </source>
</evidence>
<name>A0A3B9GX40_9PROT</name>
<evidence type="ECO:0000256" key="2">
    <source>
        <dbReference type="ARBA" id="ARBA00023315"/>
    </source>
</evidence>
<dbReference type="GO" id="GO:0016747">
    <property type="term" value="F:acyltransferase activity, transferring groups other than amino-acyl groups"/>
    <property type="evidence" value="ECO:0007669"/>
    <property type="project" value="InterPro"/>
</dbReference>
<proteinExistence type="predicted"/>
<dbReference type="PANTHER" id="PTHR43877:SF2">
    <property type="entry name" value="AMINOALKYLPHOSPHONATE N-ACETYLTRANSFERASE-RELATED"/>
    <property type="match status" value="1"/>
</dbReference>
<feature type="domain" description="N-acetyltransferase" evidence="3">
    <location>
        <begin position="3"/>
        <end position="151"/>
    </location>
</feature>
<evidence type="ECO:0000313" key="5">
    <source>
        <dbReference type="Proteomes" id="UP000259610"/>
    </source>
</evidence>
<dbReference type="InterPro" id="IPR000182">
    <property type="entry name" value="GNAT_dom"/>
</dbReference>
<evidence type="ECO:0000256" key="1">
    <source>
        <dbReference type="ARBA" id="ARBA00022679"/>
    </source>
</evidence>
<comment type="caution">
    <text evidence="4">The sequence shown here is derived from an EMBL/GenBank/DDBJ whole genome shotgun (WGS) entry which is preliminary data.</text>
</comment>
<dbReference type="CDD" id="cd04301">
    <property type="entry name" value="NAT_SF"/>
    <property type="match status" value="1"/>
</dbReference>
<dbReference type="AlphaFoldDB" id="A0A3B9GX40"/>
<evidence type="ECO:0000313" key="4">
    <source>
        <dbReference type="EMBL" id="HAE27000.1"/>
    </source>
</evidence>
<dbReference type="EMBL" id="DMAN01000164">
    <property type="protein sequence ID" value="HAE27000.1"/>
    <property type="molecule type" value="Genomic_DNA"/>
</dbReference>
<protein>
    <submittedName>
        <fullName evidence="4">GNAT family N-acetyltransferase</fullName>
    </submittedName>
</protein>
<dbReference type="PROSITE" id="PS51186">
    <property type="entry name" value="GNAT"/>
    <property type="match status" value="1"/>
</dbReference>
<dbReference type="Proteomes" id="UP000259610">
    <property type="component" value="Unassembled WGS sequence"/>
</dbReference>